<feature type="binding site" evidence="7">
    <location>
        <position position="40"/>
    </location>
    <ligand>
        <name>ATP</name>
        <dbReference type="ChEBI" id="CHEBI:30616"/>
    </ligand>
</feature>
<dbReference type="PANTHER" id="PTHR43289">
    <property type="entry name" value="MITOGEN-ACTIVATED PROTEIN KINASE KINASE KINASE 20-RELATED"/>
    <property type="match status" value="1"/>
</dbReference>
<dbReference type="SUPFAM" id="SSF56112">
    <property type="entry name" value="Protein kinase-like (PK-like)"/>
    <property type="match status" value="1"/>
</dbReference>
<dbReference type="InterPro" id="IPR000719">
    <property type="entry name" value="Prot_kinase_dom"/>
</dbReference>
<dbReference type="CDD" id="cd14014">
    <property type="entry name" value="STKc_PknB_like"/>
    <property type="match status" value="1"/>
</dbReference>
<dbReference type="InterPro" id="IPR011009">
    <property type="entry name" value="Kinase-like_dom_sf"/>
</dbReference>
<reference evidence="11" key="1">
    <citation type="journal article" date="2019" name="Int. J. Syst. Evol. Microbiol.">
        <title>The Global Catalogue of Microorganisms (GCM) 10K type strain sequencing project: providing services to taxonomists for standard genome sequencing and annotation.</title>
        <authorList>
            <consortium name="The Broad Institute Genomics Platform"/>
            <consortium name="The Broad Institute Genome Sequencing Center for Infectious Disease"/>
            <person name="Wu L."/>
            <person name="Ma J."/>
        </authorList>
    </citation>
    <scope>NUCLEOTIDE SEQUENCE [LARGE SCALE GENOMIC DNA]</scope>
    <source>
        <strain evidence="11">CGMCC 4.7204</strain>
    </source>
</reference>
<dbReference type="Gene3D" id="3.30.200.20">
    <property type="entry name" value="Phosphorylase Kinase, domain 1"/>
    <property type="match status" value="1"/>
</dbReference>
<evidence type="ECO:0000256" key="1">
    <source>
        <dbReference type="ARBA" id="ARBA00012513"/>
    </source>
</evidence>
<keyword evidence="5 10" id="KW-0418">Kinase</keyword>
<dbReference type="RefSeq" id="WP_378551540.1">
    <property type="nucleotide sequence ID" value="NZ_JBHSBA010000007.1"/>
</dbReference>
<evidence type="ECO:0000256" key="5">
    <source>
        <dbReference type="ARBA" id="ARBA00022777"/>
    </source>
</evidence>
<keyword evidence="6 7" id="KW-0067">ATP-binding</keyword>
<dbReference type="GO" id="GO:0016301">
    <property type="term" value="F:kinase activity"/>
    <property type="evidence" value="ECO:0007669"/>
    <property type="project" value="UniProtKB-KW"/>
</dbReference>
<evidence type="ECO:0000256" key="7">
    <source>
        <dbReference type="PROSITE-ProRule" id="PRU10141"/>
    </source>
</evidence>
<evidence type="ECO:0000256" key="8">
    <source>
        <dbReference type="SAM" id="MobiDB-lite"/>
    </source>
</evidence>
<protein>
    <recommendedName>
        <fullName evidence="1">non-specific serine/threonine protein kinase</fullName>
        <ecNumber evidence="1">2.7.11.1</ecNumber>
    </recommendedName>
</protein>
<comment type="caution">
    <text evidence="10">The sequence shown here is derived from an EMBL/GenBank/DDBJ whole genome shotgun (WGS) entry which is preliminary data.</text>
</comment>
<dbReference type="PROSITE" id="PS00108">
    <property type="entry name" value="PROTEIN_KINASE_ST"/>
    <property type="match status" value="1"/>
</dbReference>
<evidence type="ECO:0000256" key="6">
    <source>
        <dbReference type="ARBA" id="ARBA00022840"/>
    </source>
</evidence>
<sequence>MLATGEVFAGYAIERQLGQGGMGSVYLARHPRLPRRTALKLLNAELFADNEIRARFEREADLAARLEHPNIVTVYDRGVEDGRLWISMQYVDGVDAAAIDPPVSAERALHIIDGTAAALDHAHRNGVLHRDVKPANILLAEWDGGERVLLTDFGIARPREDTQNLTQTGTFTATLAFASPEQLTGAPLDHRADQYSLACTLYSLLTGIAPFEATNPVLVIQGHLQQPPPSLRAHRPELPPAVDAVLARALAKRPTDRFNSCAEFAAAVRHALYGTGSRPTAFSGSGPHSLPTGPAPRREPYVYAPAAQQRAPHPHPAAVRPANDVVAAAPARTGRPGRRRAPAVLCTVAAVVLGVGYWGWQDESTFVSELLNRSRAHRDIAAMSSAFPQLLPPGELDGLSYDNPFIEGTGHGGRTCSAYVNTITRNQLMWERTFEAAAATWSCRAADIDETHVALYAFPTAESAAAAVADFADKTRNVGRGESGTRRDDHRIDGAEQVGLVVVSTFSDPARERWVLVTSRSSHSGQDYPALLKDLVALPMS</sequence>
<evidence type="ECO:0000259" key="9">
    <source>
        <dbReference type="PROSITE" id="PS50011"/>
    </source>
</evidence>
<gene>
    <name evidence="10" type="ORF">ACFOW8_16705</name>
</gene>
<keyword evidence="2" id="KW-0723">Serine/threonine-protein kinase</keyword>
<evidence type="ECO:0000256" key="4">
    <source>
        <dbReference type="ARBA" id="ARBA00022741"/>
    </source>
</evidence>
<keyword evidence="11" id="KW-1185">Reference proteome</keyword>
<dbReference type="PROSITE" id="PS50011">
    <property type="entry name" value="PROTEIN_KINASE_DOM"/>
    <property type="match status" value="1"/>
</dbReference>
<evidence type="ECO:0000313" key="11">
    <source>
        <dbReference type="Proteomes" id="UP001595767"/>
    </source>
</evidence>
<feature type="domain" description="Protein kinase" evidence="9">
    <location>
        <begin position="11"/>
        <end position="273"/>
    </location>
</feature>
<dbReference type="InterPro" id="IPR008271">
    <property type="entry name" value="Ser/Thr_kinase_AS"/>
</dbReference>
<dbReference type="SMART" id="SM00220">
    <property type="entry name" value="S_TKc"/>
    <property type="match status" value="1"/>
</dbReference>
<evidence type="ECO:0000313" key="10">
    <source>
        <dbReference type="EMBL" id="MFC4126580.1"/>
    </source>
</evidence>
<dbReference type="Proteomes" id="UP001595767">
    <property type="component" value="Unassembled WGS sequence"/>
</dbReference>
<proteinExistence type="predicted"/>
<keyword evidence="3" id="KW-0808">Transferase</keyword>
<accession>A0ABV8L764</accession>
<evidence type="ECO:0000256" key="3">
    <source>
        <dbReference type="ARBA" id="ARBA00022679"/>
    </source>
</evidence>
<feature type="region of interest" description="Disordered" evidence="8">
    <location>
        <begin position="278"/>
        <end position="298"/>
    </location>
</feature>
<dbReference type="PANTHER" id="PTHR43289:SF6">
    <property type="entry name" value="SERINE_THREONINE-PROTEIN KINASE NEKL-3"/>
    <property type="match status" value="1"/>
</dbReference>
<name>A0ABV8L764_9NOCA</name>
<dbReference type="PROSITE" id="PS00107">
    <property type="entry name" value="PROTEIN_KINASE_ATP"/>
    <property type="match status" value="1"/>
</dbReference>
<dbReference type="Pfam" id="PF00069">
    <property type="entry name" value="Pkinase"/>
    <property type="match status" value="1"/>
</dbReference>
<organism evidence="10 11">
    <name type="scientific">Nocardia rhizosphaerae</name>
    <dbReference type="NCBI Taxonomy" id="1691571"/>
    <lineage>
        <taxon>Bacteria</taxon>
        <taxon>Bacillati</taxon>
        <taxon>Actinomycetota</taxon>
        <taxon>Actinomycetes</taxon>
        <taxon>Mycobacteriales</taxon>
        <taxon>Nocardiaceae</taxon>
        <taxon>Nocardia</taxon>
    </lineage>
</organism>
<dbReference type="Gene3D" id="1.10.510.10">
    <property type="entry name" value="Transferase(Phosphotransferase) domain 1"/>
    <property type="match status" value="1"/>
</dbReference>
<dbReference type="InterPro" id="IPR017441">
    <property type="entry name" value="Protein_kinase_ATP_BS"/>
</dbReference>
<dbReference type="EC" id="2.7.11.1" evidence="1"/>
<dbReference type="EMBL" id="JBHSBA010000007">
    <property type="protein sequence ID" value="MFC4126580.1"/>
    <property type="molecule type" value="Genomic_DNA"/>
</dbReference>
<evidence type="ECO:0000256" key="2">
    <source>
        <dbReference type="ARBA" id="ARBA00022527"/>
    </source>
</evidence>
<keyword evidence="4 7" id="KW-0547">Nucleotide-binding</keyword>